<reference evidence="3 4" key="1">
    <citation type="submission" date="2021-03" db="EMBL/GenBank/DDBJ databases">
        <authorList>
            <person name="So Y."/>
        </authorList>
    </citation>
    <scope>NUCLEOTIDE SEQUENCE [LARGE SCALE GENOMIC DNA]</scope>
    <source>
        <strain evidence="3 4">SSH11</strain>
    </source>
</reference>
<dbReference type="Proteomes" id="UP000681594">
    <property type="component" value="Unassembled WGS sequence"/>
</dbReference>
<gene>
    <name evidence="3" type="ORF">J8J14_19615</name>
</gene>
<feature type="transmembrane region" description="Helical" evidence="2">
    <location>
        <begin position="119"/>
        <end position="141"/>
    </location>
</feature>
<accession>A0ABS4AJF8</accession>
<feature type="region of interest" description="Disordered" evidence="1">
    <location>
        <begin position="90"/>
        <end position="112"/>
    </location>
</feature>
<keyword evidence="4" id="KW-1185">Reference proteome</keyword>
<evidence type="ECO:0000313" key="4">
    <source>
        <dbReference type="Proteomes" id="UP000681594"/>
    </source>
</evidence>
<keyword evidence="2" id="KW-0472">Membrane</keyword>
<evidence type="ECO:0000256" key="2">
    <source>
        <dbReference type="SAM" id="Phobius"/>
    </source>
</evidence>
<protein>
    <recommendedName>
        <fullName evidence="5">DUF2283 domain-containing protein</fullName>
    </recommendedName>
</protein>
<keyword evidence="2" id="KW-1133">Transmembrane helix</keyword>
<evidence type="ECO:0008006" key="5">
    <source>
        <dbReference type="Google" id="ProtNLM"/>
    </source>
</evidence>
<evidence type="ECO:0000313" key="3">
    <source>
        <dbReference type="EMBL" id="MBP0446989.1"/>
    </source>
</evidence>
<organism evidence="3 4">
    <name type="scientific">Pararoseomonas baculiformis</name>
    <dbReference type="NCBI Taxonomy" id="2820812"/>
    <lineage>
        <taxon>Bacteria</taxon>
        <taxon>Pseudomonadati</taxon>
        <taxon>Pseudomonadota</taxon>
        <taxon>Alphaproteobacteria</taxon>
        <taxon>Acetobacterales</taxon>
        <taxon>Acetobacteraceae</taxon>
        <taxon>Pararoseomonas</taxon>
    </lineage>
</organism>
<keyword evidence="2" id="KW-0812">Transmembrane</keyword>
<sequence>MQVRYHADDRPYVAEYEPGDLVRLRIDEAGENAMGKAGHWGAVIAVHGHPAARLDMQLAGFSERRNATLQRLVGIPRSIVIPCDRNGAPVPLPPRQGLRKSHQGAERQHRPVQRAGMPAWAASIALGSAALLLAAAAALAARSFGLS</sequence>
<proteinExistence type="predicted"/>
<dbReference type="EMBL" id="JAGIZB010000023">
    <property type="protein sequence ID" value="MBP0446989.1"/>
    <property type="molecule type" value="Genomic_DNA"/>
</dbReference>
<evidence type="ECO:0000256" key="1">
    <source>
        <dbReference type="SAM" id="MobiDB-lite"/>
    </source>
</evidence>
<name>A0ABS4AJF8_9PROT</name>
<dbReference type="RefSeq" id="WP_209381255.1">
    <property type="nucleotide sequence ID" value="NZ_JAGIZB010000023.1"/>
</dbReference>
<comment type="caution">
    <text evidence="3">The sequence shown here is derived from an EMBL/GenBank/DDBJ whole genome shotgun (WGS) entry which is preliminary data.</text>
</comment>